<sequence>MSANPPSAPLALPAAPGIRKARRIVRIQLQQPAAAAVSATAAAITEPSMPSMSSPAGAAVAGRISDVARSAHNAASPLDNAVPTAATISANARAIAADDITEAGNNGAARAPAAIALPSDVIDAIADAVVGSVHLCAARQETLARMGASPELAEDAQAALRTLTHVCHAWRAALLPRAWRTALLTGAASPSARELYAFAAACVKRLVVPWGAMAAPVAWMHGSENDSDDDAASASDIEDDSDDTAIHGSIGVSVDSFSRMHLSKDAASDHRHVASASASRLRWVFGDQPWPAVEHLDMSFMPLICYQGFAAHVQHTMPRLRSLRIGGFVPATALADILQCSQLLPLESVEIAGSVWANADSGRRESASSASWRSSLSTVAPHEAAGSLSGSLADSDMGDHVSTDAPLAPPSHHLTTAHPPLARLAITADALRSPAVFAFAVAQAPTLASLHLLECDYKIVDMLRFGRLDERHMHAVEWGTTQMVLPSQQAEQVLVGNRGARRAARDRPQALQWPALRQLRIERYFMAPRENAGLRIYADSMPALEDLSIGHMEPSDSHHHPAPAAAGASQIPRLRGVFASLTHIRAPVFDIQSLPAGAPALHTLHIAGSGCALAQALAPNQRDIDALLTS</sequence>
<dbReference type="OrthoDB" id="5577559at2759"/>
<dbReference type="AlphaFoldDB" id="A0A9W7XVM9"/>
<feature type="non-terminal residue" evidence="2">
    <location>
        <position position="630"/>
    </location>
</feature>
<evidence type="ECO:0000313" key="3">
    <source>
        <dbReference type="Proteomes" id="UP001149813"/>
    </source>
</evidence>
<dbReference type="Proteomes" id="UP001149813">
    <property type="component" value="Unassembled WGS sequence"/>
</dbReference>
<comment type="caution">
    <text evidence="2">The sequence shown here is derived from an EMBL/GenBank/DDBJ whole genome shotgun (WGS) entry which is preliminary data.</text>
</comment>
<reference evidence="2" key="1">
    <citation type="submission" date="2022-07" db="EMBL/GenBank/DDBJ databases">
        <title>Phylogenomic reconstructions and comparative analyses of Kickxellomycotina fungi.</title>
        <authorList>
            <person name="Reynolds N.K."/>
            <person name="Stajich J.E."/>
            <person name="Barry K."/>
            <person name="Grigoriev I.V."/>
            <person name="Crous P."/>
            <person name="Smith M.E."/>
        </authorList>
    </citation>
    <scope>NUCLEOTIDE SEQUENCE</scope>
    <source>
        <strain evidence="2">NBRC 32514</strain>
    </source>
</reference>
<feature type="compositionally biased region" description="Acidic residues" evidence="1">
    <location>
        <begin position="225"/>
        <end position="243"/>
    </location>
</feature>
<keyword evidence="3" id="KW-1185">Reference proteome</keyword>
<feature type="region of interest" description="Disordered" evidence="1">
    <location>
        <begin position="549"/>
        <end position="568"/>
    </location>
</feature>
<dbReference type="EMBL" id="JANBOJ010000573">
    <property type="protein sequence ID" value="KAJ1718920.1"/>
    <property type="molecule type" value="Genomic_DNA"/>
</dbReference>
<feature type="region of interest" description="Disordered" evidence="1">
    <location>
        <begin position="225"/>
        <end position="244"/>
    </location>
</feature>
<feature type="region of interest" description="Disordered" evidence="1">
    <location>
        <begin position="386"/>
        <end position="414"/>
    </location>
</feature>
<accession>A0A9W7XVM9</accession>
<organism evidence="2 3">
    <name type="scientific">Coemansia erecta</name>
    <dbReference type="NCBI Taxonomy" id="147472"/>
    <lineage>
        <taxon>Eukaryota</taxon>
        <taxon>Fungi</taxon>
        <taxon>Fungi incertae sedis</taxon>
        <taxon>Zoopagomycota</taxon>
        <taxon>Kickxellomycotina</taxon>
        <taxon>Kickxellomycetes</taxon>
        <taxon>Kickxellales</taxon>
        <taxon>Kickxellaceae</taxon>
        <taxon>Coemansia</taxon>
    </lineage>
</organism>
<gene>
    <name evidence="2" type="ORF">LPJ53_006215</name>
</gene>
<evidence type="ECO:0000256" key="1">
    <source>
        <dbReference type="SAM" id="MobiDB-lite"/>
    </source>
</evidence>
<name>A0A9W7XVM9_9FUNG</name>
<protein>
    <submittedName>
        <fullName evidence="2">Uncharacterized protein</fullName>
    </submittedName>
</protein>
<feature type="compositionally biased region" description="Low complexity" evidence="1">
    <location>
        <begin position="386"/>
        <end position="395"/>
    </location>
</feature>
<proteinExistence type="predicted"/>
<evidence type="ECO:0000313" key="2">
    <source>
        <dbReference type="EMBL" id="KAJ1718920.1"/>
    </source>
</evidence>